<keyword evidence="4" id="KW-1185">Reference proteome</keyword>
<dbReference type="Proteomes" id="UP001153328">
    <property type="component" value="Unassembled WGS sequence"/>
</dbReference>
<gene>
    <name evidence="3" type="ORF">SBRY_30560</name>
</gene>
<dbReference type="InterPro" id="IPR010621">
    <property type="entry name" value="DUF1214"/>
</dbReference>
<dbReference type="Pfam" id="PF06742">
    <property type="entry name" value="DUF1214"/>
    <property type="match status" value="1"/>
</dbReference>
<dbReference type="SUPFAM" id="SSF160935">
    <property type="entry name" value="VPA0735-like"/>
    <property type="match status" value="1"/>
</dbReference>
<protein>
    <recommendedName>
        <fullName evidence="2">DUF1214 domain-containing protein</fullName>
    </recommendedName>
</protein>
<evidence type="ECO:0000313" key="3">
    <source>
        <dbReference type="EMBL" id="CAG7641654.1"/>
    </source>
</evidence>
<feature type="region of interest" description="Disordered" evidence="1">
    <location>
        <begin position="37"/>
        <end position="71"/>
    </location>
</feature>
<dbReference type="Gene3D" id="2.60.120.600">
    <property type="entry name" value="Domain of unknown function DUF1214, C-terminal domain"/>
    <property type="match status" value="1"/>
</dbReference>
<feature type="domain" description="DUF1214" evidence="2">
    <location>
        <begin position="2"/>
        <end position="86"/>
    </location>
</feature>
<dbReference type="AlphaFoldDB" id="A0A9W4MGX9"/>
<organism evidence="3 4">
    <name type="scientific">Actinacidiphila bryophytorum</name>
    <dbReference type="NCBI Taxonomy" id="1436133"/>
    <lineage>
        <taxon>Bacteria</taxon>
        <taxon>Bacillati</taxon>
        <taxon>Actinomycetota</taxon>
        <taxon>Actinomycetes</taxon>
        <taxon>Kitasatosporales</taxon>
        <taxon>Streptomycetaceae</taxon>
        <taxon>Actinacidiphila</taxon>
    </lineage>
</organism>
<dbReference type="PANTHER" id="PTHR36509">
    <property type="entry name" value="BLL3101 PROTEIN"/>
    <property type="match status" value="1"/>
</dbReference>
<proteinExistence type="predicted"/>
<dbReference type="EMBL" id="CAJVAX010000017">
    <property type="protein sequence ID" value="CAG7641654.1"/>
    <property type="molecule type" value="Genomic_DNA"/>
</dbReference>
<evidence type="ECO:0000313" key="4">
    <source>
        <dbReference type="Proteomes" id="UP001153328"/>
    </source>
</evidence>
<evidence type="ECO:0000259" key="2">
    <source>
        <dbReference type="Pfam" id="PF06742"/>
    </source>
</evidence>
<comment type="caution">
    <text evidence="3">The sequence shown here is derived from an EMBL/GenBank/DDBJ whole genome shotgun (WGS) entry which is preliminary data.</text>
</comment>
<name>A0A9W4MGX9_9ACTN</name>
<dbReference type="InterPro" id="IPR037049">
    <property type="entry name" value="DUF1214_C_sf"/>
</dbReference>
<dbReference type="RefSeq" id="WP_251513032.1">
    <property type="nucleotide sequence ID" value="NZ_CAJVAX010000017.1"/>
</dbReference>
<accession>A0A9W4MGX9</accession>
<sequence length="102" mass="11214">MIHFDAGALPPVEAFWSVTMYDAEGLQAPNELDRYALGDRDPPTYNADGSLDLHLGRKNPGPGREPNWLPAPDGPLGVTLRLYAPRPQVLDGRWTPPVVRKA</sequence>
<evidence type="ECO:0000256" key="1">
    <source>
        <dbReference type="SAM" id="MobiDB-lite"/>
    </source>
</evidence>
<reference evidence="3" key="1">
    <citation type="submission" date="2021-06" db="EMBL/GenBank/DDBJ databases">
        <authorList>
            <person name="Arsene-Ploetze F."/>
        </authorList>
    </citation>
    <scope>NUCLEOTIDE SEQUENCE</scope>
    <source>
        <strain evidence="3">SBRY1</strain>
    </source>
</reference>
<dbReference type="PANTHER" id="PTHR36509:SF2">
    <property type="entry name" value="BLL3101 PROTEIN"/>
    <property type="match status" value="1"/>
</dbReference>